<dbReference type="InterPro" id="IPR004089">
    <property type="entry name" value="MCPsignal_dom"/>
</dbReference>
<feature type="region of interest" description="Disordered" evidence="5">
    <location>
        <begin position="474"/>
        <end position="495"/>
    </location>
</feature>
<feature type="domain" description="Methyl-accepting transducer" evidence="7">
    <location>
        <begin position="229"/>
        <end position="458"/>
    </location>
</feature>
<dbReference type="PANTHER" id="PTHR43531">
    <property type="entry name" value="PROTEIN ICFG"/>
    <property type="match status" value="1"/>
</dbReference>
<evidence type="ECO:0000256" key="4">
    <source>
        <dbReference type="SAM" id="Coils"/>
    </source>
</evidence>
<keyword evidence="4" id="KW-0175">Coiled coil</keyword>
<accession>A0A6N9TLI2</accession>
<evidence type="ECO:0000313" key="8">
    <source>
        <dbReference type="EMBL" id="NDY41979.1"/>
    </source>
</evidence>
<comment type="similarity">
    <text evidence="2">Belongs to the methyl-accepting chemotaxis (MCP) protein family.</text>
</comment>
<dbReference type="EMBL" id="JAAGRR010000027">
    <property type="protein sequence ID" value="NDY41979.1"/>
    <property type="molecule type" value="Genomic_DNA"/>
</dbReference>
<protein>
    <recommendedName>
        <fullName evidence="7">Methyl-accepting transducer domain-containing protein</fullName>
    </recommendedName>
</protein>
<name>A0A6N9TLI2_DISTH</name>
<keyword evidence="6" id="KW-0472">Membrane</keyword>
<keyword evidence="6" id="KW-1133">Transmembrane helix</keyword>
<dbReference type="Proteomes" id="UP000469346">
    <property type="component" value="Unassembled WGS sequence"/>
</dbReference>
<reference evidence="8 9" key="1">
    <citation type="submission" date="2020-02" db="EMBL/GenBank/DDBJ databases">
        <title>Comparative genomics of sulfur disproportionating microorganisms.</title>
        <authorList>
            <person name="Ward L.M."/>
            <person name="Bertran E."/>
            <person name="Johnston D.T."/>
        </authorList>
    </citation>
    <scope>NUCLEOTIDE SEQUENCE [LARGE SCALE GENOMIC DNA]</scope>
    <source>
        <strain evidence="8 9">DSM 100025</strain>
    </source>
</reference>
<dbReference type="GO" id="GO:0004888">
    <property type="term" value="F:transmembrane signaling receptor activity"/>
    <property type="evidence" value="ECO:0007669"/>
    <property type="project" value="TreeGrafter"/>
</dbReference>
<feature type="compositionally biased region" description="Low complexity" evidence="5">
    <location>
        <begin position="486"/>
        <end position="495"/>
    </location>
</feature>
<dbReference type="InterPro" id="IPR051310">
    <property type="entry name" value="MCP_chemotaxis"/>
</dbReference>
<comment type="caution">
    <text evidence="8">The sequence shown here is derived from an EMBL/GenBank/DDBJ whole genome shotgun (WGS) entry which is preliminary data.</text>
</comment>
<proteinExistence type="inferred from homology"/>
<gene>
    <name evidence="8" type="ORF">G3N55_03830</name>
</gene>
<keyword evidence="6" id="KW-0812">Transmembrane</keyword>
<keyword evidence="1" id="KW-0488">Methylation</keyword>
<dbReference type="SUPFAM" id="SSF58104">
    <property type="entry name" value="Methyl-accepting chemotaxis protein (MCP) signaling domain"/>
    <property type="match status" value="1"/>
</dbReference>
<evidence type="ECO:0000256" key="2">
    <source>
        <dbReference type="ARBA" id="ARBA00029447"/>
    </source>
</evidence>
<dbReference type="PROSITE" id="PS50111">
    <property type="entry name" value="CHEMOTAXIS_TRANSDUC_2"/>
    <property type="match status" value="1"/>
</dbReference>
<organism evidence="8 9">
    <name type="scientific">Dissulfurirhabdus thermomarina</name>
    <dbReference type="NCBI Taxonomy" id="1765737"/>
    <lineage>
        <taxon>Bacteria</taxon>
        <taxon>Deltaproteobacteria</taxon>
        <taxon>Dissulfurirhabdaceae</taxon>
        <taxon>Dissulfurirhabdus</taxon>
    </lineage>
</organism>
<dbReference type="GO" id="GO:0007165">
    <property type="term" value="P:signal transduction"/>
    <property type="evidence" value="ECO:0007669"/>
    <property type="project" value="UniProtKB-KW"/>
</dbReference>
<evidence type="ECO:0000256" key="1">
    <source>
        <dbReference type="ARBA" id="ARBA00022481"/>
    </source>
</evidence>
<keyword evidence="3" id="KW-0807">Transducer</keyword>
<evidence type="ECO:0000259" key="7">
    <source>
        <dbReference type="PROSITE" id="PS50111"/>
    </source>
</evidence>
<dbReference type="PANTHER" id="PTHR43531:SF14">
    <property type="entry name" value="METHYL-ACCEPTING CHEMOTAXIS PROTEIN I-RELATED"/>
    <property type="match status" value="1"/>
</dbReference>
<keyword evidence="9" id="KW-1185">Reference proteome</keyword>
<evidence type="ECO:0000313" key="9">
    <source>
        <dbReference type="Proteomes" id="UP000469346"/>
    </source>
</evidence>
<dbReference type="GO" id="GO:0005886">
    <property type="term" value="C:plasma membrane"/>
    <property type="evidence" value="ECO:0007669"/>
    <property type="project" value="TreeGrafter"/>
</dbReference>
<dbReference type="AlphaFoldDB" id="A0A6N9TLI2"/>
<feature type="coiled-coil region" evidence="4">
    <location>
        <begin position="248"/>
        <end position="275"/>
    </location>
</feature>
<dbReference type="RefSeq" id="WP_309474772.1">
    <property type="nucleotide sequence ID" value="NZ_JAAGRR010000027.1"/>
</dbReference>
<evidence type="ECO:0000256" key="3">
    <source>
        <dbReference type="PROSITE-ProRule" id="PRU00284"/>
    </source>
</evidence>
<dbReference type="Pfam" id="PF00015">
    <property type="entry name" value="MCPsignal"/>
    <property type="match status" value="1"/>
</dbReference>
<dbReference type="Gene3D" id="1.10.287.950">
    <property type="entry name" value="Methyl-accepting chemotaxis protein"/>
    <property type="match status" value="1"/>
</dbReference>
<feature type="transmembrane region" description="Helical" evidence="6">
    <location>
        <begin position="190"/>
        <end position="212"/>
    </location>
</feature>
<feature type="non-terminal residue" evidence="8">
    <location>
        <position position="495"/>
    </location>
</feature>
<evidence type="ECO:0000256" key="6">
    <source>
        <dbReference type="SAM" id="Phobius"/>
    </source>
</evidence>
<evidence type="ECO:0000256" key="5">
    <source>
        <dbReference type="SAM" id="MobiDB-lite"/>
    </source>
</evidence>
<dbReference type="SMART" id="SM00283">
    <property type="entry name" value="MA"/>
    <property type="match status" value="1"/>
</dbReference>
<dbReference type="GO" id="GO:0006935">
    <property type="term" value="P:chemotaxis"/>
    <property type="evidence" value="ECO:0007669"/>
    <property type="project" value="TreeGrafter"/>
</dbReference>
<sequence>MDTKRTERGIRFKTTAALAAATALTVLAVGLLLATAVRTHQAFEHYTATAESLATTLRDMYAQGLQQGQAIRNVVLDPSNRRAYQAHEAAVEAFGDLCDTFLDLARAAGRTDFVRSGEEIRRLWRGDVELRRRILSLAAAGRLDEAREAVRSDQVRLWRAYQSKMIRLLDEVGAYRTAFRVDTAAKVRRYTIVGALSGLAAVGISIALGFLLGGSFRRLIHLNLGLHREAERMAAASAEAAAASKDLADGAAAQAAALEETAASLEQMASMTRRNAENAHEANQLVEKSRDVLHKANRSMRDMDESMKRISAAGEHIGRIIGTIDEIAFQTNLLALNAAVEAARAGEAGAGFAVVADEVRNLAQRSAEAARNTAGLIEETRRRIDGGAGLLEEVEASFGEVMEHSGRLENLVREISAASKEQAGGVEQLNLAVQQMDQVVQKNAATADKVASSSDGLRRQAQVLTATVRALSEVIGDGGGRPPATPAAGRRPAPA</sequence>